<name>A0A0A9CE68_ARUDO</name>
<reference evidence="1" key="1">
    <citation type="submission" date="2014-09" db="EMBL/GenBank/DDBJ databases">
        <authorList>
            <person name="Magalhaes I.L.F."/>
            <person name="Oliveira U."/>
            <person name="Santos F.R."/>
            <person name="Vidigal T.H.D.A."/>
            <person name="Brescovit A.D."/>
            <person name="Santos A.J."/>
        </authorList>
    </citation>
    <scope>NUCLEOTIDE SEQUENCE</scope>
    <source>
        <tissue evidence="1">Shoot tissue taken approximately 20 cm above the soil surface</tissue>
    </source>
</reference>
<protein>
    <submittedName>
        <fullName evidence="1">Uncharacterized protein</fullName>
    </submittedName>
</protein>
<reference evidence="1" key="2">
    <citation type="journal article" date="2015" name="Data Brief">
        <title>Shoot transcriptome of the giant reed, Arundo donax.</title>
        <authorList>
            <person name="Barrero R.A."/>
            <person name="Guerrero F.D."/>
            <person name="Moolhuijzen P."/>
            <person name="Goolsby J.A."/>
            <person name="Tidwell J."/>
            <person name="Bellgard S.E."/>
            <person name="Bellgard M.I."/>
        </authorList>
    </citation>
    <scope>NUCLEOTIDE SEQUENCE</scope>
    <source>
        <tissue evidence="1">Shoot tissue taken approximately 20 cm above the soil surface</tissue>
    </source>
</reference>
<sequence length="41" mass="4271">MKALGAVAFLISCAAFQANPWLYFQILRNAGPTAAAAAFAL</sequence>
<dbReference type="EMBL" id="GBRH01224009">
    <property type="protein sequence ID" value="JAD73886.1"/>
    <property type="molecule type" value="Transcribed_RNA"/>
</dbReference>
<evidence type="ECO:0000313" key="1">
    <source>
        <dbReference type="EMBL" id="JAD73886.1"/>
    </source>
</evidence>
<dbReference type="AlphaFoldDB" id="A0A0A9CE68"/>
<organism evidence="1">
    <name type="scientific">Arundo donax</name>
    <name type="common">Giant reed</name>
    <name type="synonym">Donax arundinaceus</name>
    <dbReference type="NCBI Taxonomy" id="35708"/>
    <lineage>
        <taxon>Eukaryota</taxon>
        <taxon>Viridiplantae</taxon>
        <taxon>Streptophyta</taxon>
        <taxon>Embryophyta</taxon>
        <taxon>Tracheophyta</taxon>
        <taxon>Spermatophyta</taxon>
        <taxon>Magnoliopsida</taxon>
        <taxon>Liliopsida</taxon>
        <taxon>Poales</taxon>
        <taxon>Poaceae</taxon>
        <taxon>PACMAD clade</taxon>
        <taxon>Arundinoideae</taxon>
        <taxon>Arundineae</taxon>
        <taxon>Arundo</taxon>
    </lineage>
</organism>
<accession>A0A0A9CE68</accession>
<proteinExistence type="predicted"/>